<dbReference type="GO" id="GO:0052689">
    <property type="term" value="F:carboxylic ester hydrolase activity"/>
    <property type="evidence" value="ECO:0007669"/>
    <property type="project" value="TreeGrafter"/>
</dbReference>
<reference evidence="2" key="1">
    <citation type="journal article" date="2020" name="mSystems">
        <title>Genome- and Community-Level Interaction Insights into Carbon Utilization and Element Cycling Functions of Hydrothermarchaeota in Hydrothermal Sediment.</title>
        <authorList>
            <person name="Zhou Z."/>
            <person name="Liu Y."/>
            <person name="Xu W."/>
            <person name="Pan J."/>
            <person name="Luo Z.H."/>
            <person name="Li M."/>
        </authorList>
    </citation>
    <scope>NUCLEOTIDE SEQUENCE [LARGE SCALE GENOMIC DNA]</scope>
    <source>
        <strain evidence="2">HyVt-94</strain>
    </source>
</reference>
<organism evidence="2">
    <name type="scientific">candidate division WOR-3 bacterium</name>
    <dbReference type="NCBI Taxonomy" id="2052148"/>
    <lineage>
        <taxon>Bacteria</taxon>
        <taxon>Bacteria division WOR-3</taxon>
    </lineage>
</organism>
<dbReference type="Gene3D" id="3.40.50.1820">
    <property type="entry name" value="alpha/beta hydrolase"/>
    <property type="match status" value="1"/>
</dbReference>
<dbReference type="InterPro" id="IPR029058">
    <property type="entry name" value="AB_hydrolase_fold"/>
</dbReference>
<dbReference type="InterPro" id="IPR022742">
    <property type="entry name" value="Hydrolase_4"/>
</dbReference>
<dbReference type="EMBL" id="DRTV01000171">
    <property type="protein sequence ID" value="HHF58264.1"/>
    <property type="molecule type" value="Genomic_DNA"/>
</dbReference>
<accession>A0A7C5I4Q1</accession>
<dbReference type="Proteomes" id="UP000886014">
    <property type="component" value="Unassembled WGS sequence"/>
</dbReference>
<dbReference type="PANTHER" id="PTHR43265">
    <property type="entry name" value="ESTERASE ESTD"/>
    <property type="match status" value="1"/>
</dbReference>
<dbReference type="SUPFAM" id="SSF53474">
    <property type="entry name" value="alpha/beta-Hydrolases"/>
    <property type="match status" value="1"/>
</dbReference>
<sequence>MNIFSMKQKVFFRSSDGLRLAGILHFPKKTRNTGVIICHGYTGSKDTNFIPELGETLEENGFLTLRFDFSGNGESEGRFEERTWSHYVKDLKSAIQFLEENEDIENICVIGFSMGAAISIIEYNRYHNFDYLILLAPLLSPTDHGFTLKQFERLENDGYIEFTDSHGRKRRLSRAYFEDMEEHDIMKYAQALDIPVLIIIGDQDNVVGTKNCLILDKRLKSPHKLAILSGENHVFHNKGEKLSPIILEFLETFSP</sequence>
<feature type="domain" description="Serine aminopeptidase S33" evidence="1">
    <location>
        <begin position="35"/>
        <end position="144"/>
    </location>
</feature>
<dbReference type="InterPro" id="IPR053145">
    <property type="entry name" value="AB_hydrolase_Est10"/>
</dbReference>
<dbReference type="AlphaFoldDB" id="A0A7C5I4Q1"/>
<dbReference type="PANTHER" id="PTHR43265:SF1">
    <property type="entry name" value="ESTERASE ESTD"/>
    <property type="match status" value="1"/>
</dbReference>
<gene>
    <name evidence="2" type="ORF">ENL41_02440</name>
</gene>
<keyword evidence="2" id="KW-0378">Hydrolase</keyword>
<name>A0A7C5I4Q1_UNCW3</name>
<comment type="caution">
    <text evidence="2">The sequence shown here is derived from an EMBL/GenBank/DDBJ whole genome shotgun (WGS) entry which is preliminary data.</text>
</comment>
<proteinExistence type="predicted"/>
<protein>
    <submittedName>
        <fullName evidence="2">Alpha/beta fold hydrolase</fullName>
    </submittedName>
</protein>
<dbReference type="Pfam" id="PF12146">
    <property type="entry name" value="Hydrolase_4"/>
    <property type="match status" value="1"/>
</dbReference>
<evidence type="ECO:0000259" key="1">
    <source>
        <dbReference type="Pfam" id="PF12146"/>
    </source>
</evidence>
<evidence type="ECO:0000313" key="2">
    <source>
        <dbReference type="EMBL" id="HHF58264.1"/>
    </source>
</evidence>